<dbReference type="EMBL" id="JBHSMP010000001">
    <property type="protein sequence ID" value="MFC5427220.1"/>
    <property type="molecule type" value="Genomic_DNA"/>
</dbReference>
<evidence type="ECO:0000256" key="1">
    <source>
        <dbReference type="SAM" id="Phobius"/>
    </source>
</evidence>
<dbReference type="Proteomes" id="UP001596103">
    <property type="component" value="Unassembled WGS sequence"/>
</dbReference>
<feature type="transmembrane region" description="Helical" evidence="1">
    <location>
        <begin position="50"/>
        <end position="72"/>
    </location>
</feature>
<protein>
    <submittedName>
        <fullName evidence="2">Uncharacterized protein</fullName>
    </submittedName>
</protein>
<accession>A0ABW0J2H5</accession>
<proteinExistence type="predicted"/>
<reference evidence="3" key="1">
    <citation type="journal article" date="2019" name="Int. J. Syst. Evol. Microbiol.">
        <title>The Global Catalogue of Microorganisms (GCM) 10K type strain sequencing project: providing services to taxonomists for standard genome sequencing and annotation.</title>
        <authorList>
            <consortium name="The Broad Institute Genomics Platform"/>
            <consortium name="The Broad Institute Genome Sequencing Center for Infectious Disease"/>
            <person name="Wu L."/>
            <person name="Ma J."/>
        </authorList>
    </citation>
    <scope>NUCLEOTIDE SEQUENCE [LARGE SCALE GENOMIC DNA]</scope>
    <source>
        <strain evidence="3">CCUG 56042</strain>
    </source>
</reference>
<feature type="transmembrane region" description="Helical" evidence="1">
    <location>
        <begin position="84"/>
        <end position="104"/>
    </location>
</feature>
<sequence length="147" mass="17083">METLKRVWAGQERLWKVWWLVGVPLWIVLEIIWILLLNRQKNGLFDVRSPGYWLPAIVGVALWILWLIAAWRSSPNVVNQMWKWVARVLIVLFVALSVIALLAAREEWQQRLAMATPSQGEITVSWREAQGNQHLPGQPEQSVQIRT</sequence>
<keyword evidence="1" id="KW-0472">Membrane</keyword>
<evidence type="ECO:0000313" key="2">
    <source>
        <dbReference type="EMBL" id="MFC5427220.1"/>
    </source>
</evidence>
<name>A0ABW0J2H5_9BURK</name>
<feature type="transmembrane region" description="Helical" evidence="1">
    <location>
        <begin position="17"/>
        <end position="38"/>
    </location>
</feature>
<evidence type="ECO:0000313" key="3">
    <source>
        <dbReference type="Proteomes" id="UP001596103"/>
    </source>
</evidence>
<comment type="caution">
    <text evidence="2">The sequence shown here is derived from an EMBL/GenBank/DDBJ whole genome shotgun (WGS) entry which is preliminary data.</text>
</comment>
<keyword evidence="1" id="KW-1133">Transmembrane helix</keyword>
<organism evidence="2 3">
    <name type="scientific">Paraburkholderia denitrificans</name>
    <dbReference type="NCBI Taxonomy" id="694025"/>
    <lineage>
        <taxon>Bacteria</taxon>
        <taxon>Pseudomonadati</taxon>
        <taxon>Pseudomonadota</taxon>
        <taxon>Betaproteobacteria</taxon>
        <taxon>Burkholderiales</taxon>
        <taxon>Burkholderiaceae</taxon>
        <taxon>Paraburkholderia</taxon>
    </lineage>
</organism>
<keyword evidence="3" id="KW-1185">Reference proteome</keyword>
<gene>
    <name evidence="2" type="ORF">ACFPTO_00085</name>
</gene>
<keyword evidence="1" id="KW-0812">Transmembrane</keyword>
<dbReference type="RefSeq" id="WP_377708528.1">
    <property type="nucleotide sequence ID" value="NZ_JBHSMP010000001.1"/>
</dbReference>